<dbReference type="EMBL" id="CP143789">
    <property type="protein sequence ID" value="WVN89871.1"/>
    <property type="molecule type" value="Genomic_DNA"/>
</dbReference>
<proteinExistence type="inferred from homology"/>
<dbReference type="RefSeq" id="XP_066070571.1">
    <property type="nucleotide sequence ID" value="XM_066214474.1"/>
</dbReference>
<dbReference type="GeneID" id="91089310"/>
<evidence type="ECO:0000256" key="3">
    <source>
        <dbReference type="ARBA" id="ARBA00044493"/>
    </source>
</evidence>
<keyword evidence="8" id="KW-1185">Reference proteome</keyword>
<evidence type="ECO:0000256" key="4">
    <source>
        <dbReference type="ARBA" id="ARBA00044511"/>
    </source>
</evidence>
<protein>
    <recommendedName>
        <fullName evidence="6">Pentatricopeptide repeat-containing protein-mitochondrial domain-containing protein</fullName>
    </recommendedName>
</protein>
<dbReference type="InterPro" id="IPR057027">
    <property type="entry name" value="TPR_mt"/>
</dbReference>
<feature type="repeat" description="PPR" evidence="5">
    <location>
        <begin position="426"/>
        <end position="460"/>
    </location>
</feature>
<dbReference type="Pfam" id="PF23276">
    <property type="entry name" value="TPR_24"/>
    <property type="match status" value="1"/>
</dbReference>
<dbReference type="Pfam" id="PF13812">
    <property type="entry name" value="PPR_3"/>
    <property type="match status" value="1"/>
</dbReference>
<reference evidence="7" key="2">
    <citation type="journal article" date="2022" name="Elife">
        <title>Obligate sexual reproduction of a homothallic fungus closely related to the Cryptococcus pathogenic species complex.</title>
        <authorList>
            <person name="Passer A.R."/>
            <person name="Clancey S.A."/>
            <person name="Shea T."/>
            <person name="David-Palma M."/>
            <person name="Averette A.F."/>
            <person name="Boekhout T."/>
            <person name="Porcel B.M."/>
            <person name="Nowrousian M."/>
            <person name="Cuomo C.A."/>
            <person name="Sun S."/>
            <person name="Heitman J."/>
            <person name="Coelho M.A."/>
        </authorList>
    </citation>
    <scope>NUCLEOTIDE SEQUENCE</scope>
    <source>
        <strain evidence="7">CBS 7841</strain>
    </source>
</reference>
<evidence type="ECO:0000259" key="6">
    <source>
        <dbReference type="Pfam" id="PF23276"/>
    </source>
</evidence>
<accession>A0AAJ8JWN1</accession>
<organism evidence="7 8">
    <name type="scientific">Cryptococcus depauperatus CBS 7841</name>
    <dbReference type="NCBI Taxonomy" id="1295531"/>
    <lineage>
        <taxon>Eukaryota</taxon>
        <taxon>Fungi</taxon>
        <taxon>Dikarya</taxon>
        <taxon>Basidiomycota</taxon>
        <taxon>Agaricomycotina</taxon>
        <taxon>Tremellomycetes</taxon>
        <taxon>Tremellales</taxon>
        <taxon>Cryptococcaceae</taxon>
        <taxon>Cryptococcus</taxon>
    </lineage>
</organism>
<evidence type="ECO:0000313" key="7">
    <source>
        <dbReference type="EMBL" id="WVN89871.1"/>
    </source>
</evidence>
<dbReference type="AlphaFoldDB" id="A0AAJ8JWN1"/>
<dbReference type="Gene3D" id="1.25.40.10">
    <property type="entry name" value="Tetratricopeptide repeat domain"/>
    <property type="match status" value="2"/>
</dbReference>
<evidence type="ECO:0000256" key="1">
    <source>
        <dbReference type="ARBA" id="ARBA00006192"/>
    </source>
</evidence>
<comment type="function">
    <text evidence="3">Regulates mitochondrial small subunit maturation by controlling 15S rRNA 5'-end processing. Localizes to the 5' precursor of the 15S rRNA in a position that is subsequently occupied by mS47 in the mature yeast mtSSU. Uses structure and sequence-specific RNA recognition, binding to a single-stranded region of the precursor and specifically recognizing bases -6 to -1. The exchange of Ccm1 for mS47 is coupled to the irreversible removal of precursor rRNA that is accompanied by conformational changes of the mitoribosomal proteins uS5m and mS26. These conformational changes signal completion of 5'-end rRNA processing through protection of the mature 5'-end of the 15S rRNA and stabilization of mS47. The removal of the 5' precursor together with the dissociation of Ccm1 may be catalyzed by the 5'-3' exoribonuclease Pet127. Involved in the specific removal of group I introns in mitochondrial encoded transcripts.</text>
</comment>
<reference evidence="7" key="1">
    <citation type="submission" date="2016-06" db="EMBL/GenBank/DDBJ databases">
        <authorList>
            <person name="Cuomo C."/>
            <person name="Litvintseva A."/>
            <person name="Heitman J."/>
            <person name="Chen Y."/>
            <person name="Sun S."/>
            <person name="Springer D."/>
            <person name="Dromer F."/>
            <person name="Young S."/>
            <person name="Zeng Q."/>
            <person name="Chapman S."/>
            <person name="Gujja S."/>
            <person name="Saif S."/>
            <person name="Birren B."/>
        </authorList>
    </citation>
    <scope>NUCLEOTIDE SEQUENCE</scope>
    <source>
        <strain evidence="7">CBS 7841</strain>
    </source>
</reference>
<dbReference type="PROSITE" id="PS51375">
    <property type="entry name" value="PPR"/>
    <property type="match status" value="1"/>
</dbReference>
<sequence>MLRLCHSCRAGALNARGRLVTTAAISELPPKQPRTTLFKSNDKRSGENKLRLSSVLQKLTVYKSEERSPTPLAYINIIQAASDFALAHNTEGDDSENLGFQVALAAWEDAKKGGLELGQEGIDAMMGFGIVYPHLLPSLLLYSKSRRASTYNVMARISASNYEVEQMIYILESMSQQGFMANTNILKHSIRSACEWGYPRLALQIAQRSEAETKSGLRLDKDSWVQILIASADSHYLHGIEQSWDRVKSSYTPDEGLILSMLHAAGRWGRPDFSSSILQLLSGPPQEHHLAPLLEAFCNAGEVPNAFQVLTTIREAGLEPTMSTVQPIVAVLKSVEVIDQAFYTLEDMHKAGKTVDITALNSVIAASTALRDLQRTRATQMAAADLALVPNLDTYNLVLQCCAAIEHRPLGDVLLSEMTTQGISANATTYEHMIRLCLTQPSYEDAFYYLEKMKADGFKPSYDVYTALIEKCVALSDSRWRLVVEEMRTVGYKIDNNLQEFINSGGRRVERRDDTRQRRTTDEMVGSKRRSWIQQAVKSMQ</sequence>
<dbReference type="PANTHER" id="PTHR47447">
    <property type="entry name" value="OS03G0856100 PROTEIN"/>
    <property type="match status" value="1"/>
</dbReference>
<reference evidence="7" key="3">
    <citation type="submission" date="2024-01" db="EMBL/GenBank/DDBJ databases">
        <authorList>
            <person name="Coelho M.A."/>
            <person name="David-Palma M."/>
            <person name="Shea T."/>
            <person name="Sun S."/>
            <person name="Cuomo C.A."/>
            <person name="Heitman J."/>
        </authorList>
    </citation>
    <scope>NUCLEOTIDE SEQUENCE</scope>
    <source>
        <strain evidence="7">CBS 7841</strain>
    </source>
</reference>
<keyword evidence="2" id="KW-0677">Repeat</keyword>
<evidence type="ECO:0000256" key="2">
    <source>
        <dbReference type="ARBA" id="ARBA00022737"/>
    </source>
</evidence>
<dbReference type="KEGG" id="cdep:91089310"/>
<name>A0AAJ8JWN1_9TREE</name>
<evidence type="ECO:0000256" key="5">
    <source>
        <dbReference type="PROSITE-ProRule" id="PRU00708"/>
    </source>
</evidence>
<comment type="similarity">
    <text evidence="1">Belongs to the CCM1 family.</text>
</comment>
<feature type="domain" description="Pentatricopeptide repeat-containing protein-mitochondrial" evidence="6">
    <location>
        <begin position="255"/>
        <end position="376"/>
    </location>
</feature>
<comment type="subunit">
    <text evidence="4">Binds to mitochondrial small subunit 15S rRNA.</text>
</comment>
<dbReference type="Proteomes" id="UP000094043">
    <property type="component" value="Chromosome 6"/>
</dbReference>
<dbReference type="InterPro" id="IPR002885">
    <property type="entry name" value="PPR_rpt"/>
</dbReference>
<evidence type="ECO:0000313" key="8">
    <source>
        <dbReference type="Proteomes" id="UP000094043"/>
    </source>
</evidence>
<gene>
    <name evidence="7" type="ORF">L203_105101</name>
</gene>
<dbReference type="InterPro" id="IPR011990">
    <property type="entry name" value="TPR-like_helical_dom_sf"/>
</dbReference>
<dbReference type="PANTHER" id="PTHR47447:SF17">
    <property type="entry name" value="OS12G0638900 PROTEIN"/>
    <property type="match status" value="1"/>
</dbReference>